<dbReference type="AlphaFoldDB" id="A0A7J7JSF4"/>
<dbReference type="OrthoDB" id="5798273at2759"/>
<protein>
    <submittedName>
        <fullName evidence="2">Uncharacterized protein</fullName>
    </submittedName>
</protein>
<keyword evidence="3" id="KW-1185">Reference proteome</keyword>
<keyword evidence="1" id="KW-0812">Transmembrane</keyword>
<sequence length="255" mass="28687">MSTRPWMTGTLMRNTSQHKQIAVGGFPGENMIDLTKLQMEWTIAVSLIAGAILIYIVFSKDKEAIRGIYKQKGKYYYIKYVIFWIIFKLRSLRKSNSAHTGEVAGYGVKSKASVADMEQVQVLPDATQHPMAVDAVYFASSNKAGYYLVTATARRQGVPGVGLLELPLHPNTLSPESRPLSYSASGLNISLEEPMKCWNIDFDGMLRHTETGKLHQVKFQLKWTAVGPYFDFDTDMNQWATCDSMAREKWSKGLV</sequence>
<dbReference type="PANTHER" id="PTHR34717:SF1">
    <property type="entry name" value="EG:BACR7A4.20 PROTEIN"/>
    <property type="match status" value="1"/>
</dbReference>
<dbReference type="PANTHER" id="PTHR34717">
    <property type="entry name" value="EG:BACR7A4.20 PROTEIN"/>
    <property type="match status" value="1"/>
</dbReference>
<keyword evidence="1" id="KW-0472">Membrane</keyword>
<organism evidence="2 3">
    <name type="scientific">Bugula neritina</name>
    <name type="common">Brown bryozoan</name>
    <name type="synonym">Sertularia neritina</name>
    <dbReference type="NCBI Taxonomy" id="10212"/>
    <lineage>
        <taxon>Eukaryota</taxon>
        <taxon>Metazoa</taxon>
        <taxon>Spiralia</taxon>
        <taxon>Lophotrochozoa</taxon>
        <taxon>Bryozoa</taxon>
        <taxon>Gymnolaemata</taxon>
        <taxon>Cheilostomatida</taxon>
        <taxon>Flustrina</taxon>
        <taxon>Buguloidea</taxon>
        <taxon>Bugulidae</taxon>
        <taxon>Bugula</taxon>
    </lineage>
</organism>
<feature type="transmembrane region" description="Helical" evidence="1">
    <location>
        <begin position="41"/>
        <end position="58"/>
    </location>
</feature>
<keyword evidence="1" id="KW-1133">Transmembrane helix</keyword>
<name>A0A7J7JSF4_BUGNE</name>
<dbReference type="Proteomes" id="UP000593567">
    <property type="component" value="Unassembled WGS sequence"/>
</dbReference>
<comment type="caution">
    <text evidence="2">The sequence shown here is derived from an EMBL/GenBank/DDBJ whole genome shotgun (WGS) entry which is preliminary data.</text>
</comment>
<accession>A0A7J7JSF4</accession>
<evidence type="ECO:0000313" key="2">
    <source>
        <dbReference type="EMBL" id="KAF6028386.1"/>
    </source>
</evidence>
<gene>
    <name evidence="2" type="ORF">EB796_013275</name>
</gene>
<dbReference type="EMBL" id="VXIV02001954">
    <property type="protein sequence ID" value="KAF6028386.1"/>
    <property type="molecule type" value="Genomic_DNA"/>
</dbReference>
<proteinExistence type="predicted"/>
<evidence type="ECO:0000313" key="3">
    <source>
        <dbReference type="Proteomes" id="UP000593567"/>
    </source>
</evidence>
<reference evidence="2" key="1">
    <citation type="submission" date="2020-06" db="EMBL/GenBank/DDBJ databases">
        <title>Draft genome of Bugula neritina, a colonial animal packing powerful symbionts and potential medicines.</title>
        <authorList>
            <person name="Rayko M."/>
        </authorList>
    </citation>
    <scope>NUCLEOTIDE SEQUENCE [LARGE SCALE GENOMIC DNA]</scope>
    <source>
        <strain evidence="2">Kwan_BN1</strain>
    </source>
</reference>
<evidence type="ECO:0000256" key="1">
    <source>
        <dbReference type="SAM" id="Phobius"/>
    </source>
</evidence>